<reference evidence="4 5" key="2">
    <citation type="submission" date="2018-11" db="EMBL/GenBank/DDBJ databases">
        <authorList>
            <consortium name="Pathogen Informatics"/>
        </authorList>
    </citation>
    <scope>NUCLEOTIDE SEQUENCE [LARGE SCALE GENOMIC DNA]</scope>
</reference>
<feature type="chain" id="PRO_5043121161" evidence="3">
    <location>
        <begin position="22"/>
        <end position="718"/>
    </location>
</feature>
<feature type="compositionally biased region" description="Basic residues" evidence="1">
    <location>
        <begin position="252"/>
        <end position="261"/>
    </location>
</feature>
<dbReference type="EMBL" id="UYRR01031561">
    <property type="protein sequence ID" value="VDK51038.1"/>
    <property type="molecule type" value="Genomic_DNA"/>
</dbReference>
<feature type="compositionally biased region" description="Polar residues" evidence="1">
    <location>
        <begin position="283"/>
        <end position="295"/>
    </location>
</feature>
<feature type="compositionally biased region" description="Basic and acidic residues" evidence="1">
    <location>
        <begin position="666"/>
        <end position="675"/>
    </location>
</feature>
<evidence type="ECO:0000313" key="5">
    <source>
        <dbReference type="Proteomes" id="UP000267096"/>
    </source>
</evidence>
<gene>
    <name evidence="4" type="ORF">ASIM_LOCUS13957</name>
</gene>
<evidence type="ECO:0000256" key="1">
    <source>
        <dbReference type="SAM" id="MobiDB-lite"/>
    </source>
</evidence>
<feature type="compositionally biased region" description="Low complexity" evidence="1">
    <location>
        <begin position="262"/>
        <end position="282"/>
    </location>
</feature>
<proteinExistence type="predicted"/>
<accession>A0A0M3K121</accession>
<organism evidence="6">
    <name type="scientific">Anisakis simplex</name>
    <name type="common">Herring worm</name>
    <dbReference type="NCBI Taxonomy" id="6269"/>
    <lineage>
        <taxon>Eukaryota</taxon>
        <taxon>Metazoa</taxon>
        <taxon>Ecdysozoa</taxon>
        <taxon>Nematoda</taxon>
        <taxon>Chromadorea</taxon>
        <taxon>Rhabditida</taxon>
        <taxon>Spirurina</taxon>
        <taxon>Ascaridomorpha</taxon>
        <taxon>Ascaridoidea</taxon>
        <taxon>Anisakidae</taxon>
        <taxon>Anisakis</taxon>
        <taxon>Anisakis simplex complex</taxon>
    </lineage>
</organism>
<name>A0A0M3K121_ANISI</name>
<keyword evidence="5" id="KW-1185">Reference proteome</keyword>
<feature type="transmembrane region" description="Helical" evidence="2">
    <location>
        <begin position="45"/>
        <end position="64"/>
    </location>
</feature>
<feature type="compositionally biased region" description="Basic and acidic residues" evidence="1">
    <location>
        <begin position="213"/>
        <end position="226"/>
    </location>
</feature>
<evidence type="ECO:0000313" key="4">
    <source>
        <dbReference type="EMBL" id="VDK51038.1"/>
    </source>
</evidence>
<feature type="compositionally biased region" description="Basic residues" evidence="1">
    <location>
        <begin position="327"/>
        <end position="339"/>
    </location>
</feature>
<feature type="compositionally biased region" description="Polar residues" evidence="1">
    <location>
        <begin position="616"/>
        <end position="634"/>
    </location>
</feature>
<feature type="signal peptide" evidence="3">
    <location>
        <begin position="1"/>
        <end position="21"/>
    </location>
</feature>
<reference evidence="6" key="1">
    <citation type="submission" date="2017-02" db="UniProtKB">
        <authorList>
            <consortium name="WormBaseParasite"/>
        </authorList>
    </citation>
    <scope>IDENTIFICATION</scope>
</reference>
<sequence>MTSEFVHLHLTIFWFVQDVQASAIYSALGFDNALNTTITLSFMAYSTMFSIFCIFVAISFVRFVNRVKHLRERSEEKARNSLALMRSIRDDMIELKSQKRAIEITCELRVEDGFFEETFVIEDRGTVYGEGMNRVNFTFRFNEERDRDEAAAAAASAERLQKSAEVTKKGSKSQWERRLSPTRETKHAATPVKTSQAKEERLPVKTKHKSNRRKELTEKRLLHDDLTQSPDVRTSQERKEKISAKKQILKIISKRSTKKQPLKSSSLESTQTLQSTRSTQISMNRSLRETVTQASAVKRSSVAPGVIRTGLSTIKPPKPTKLPKITTPRKNRRRKPKHKNTAAVLEVTTVEKTQETVQSLNESLTEAKLPAIVHPQKVGSAHEKISTIKPKGESRHKFTTPSTVSHTKVITAAKPADMTTVRLPPPLVKPQPEIVVNSISTRTAARPAVSAVIQEPDNENAPTQQSLMQNLSASTQMTILKTTNSSFATPSGKEPIAQETIPKVPQTTTPALTSFSTTRTQREAYEDISSNVSLSARSERTKPLKKRMPKKETRVRYLSAPSPRTHKRTHSNKPAAKLLNTPKGSKKTPLKGPSTKGGSTHKTPSAKPRSMHRSVSRTQAPVDSGLSHPTTSRTLPARDVKHAAARRRAETTKPSKHLVPVSTSTKPDKGTEATKSRKREQRRYHQNSDSSSLTEKNISECGIVHKSSRIINSSIEIQ</sequence>
<feature type="region of interest" description="Disordered" evidence="1">
    <location>
        <begin position="158"/>
        <end position="296"/>
    </location>
</feature>
<dbReference type="Proteomes" id="UP000267096">
    <property type="component" value="Unassembled WGS sequence"/>
</dbReference>
<protein>
    <submittedName>
        <fullName evidence="6">INCENP_ARK-bind domain-containing protein</fullName>
    </submittedName>
</protein>
<dbReference type="AlphaFoldDB" id="A0A0M3K121"/>
<evidence type="ECO:0000256" key="3">
    <source>
        <dbReference type="SAM" id="SignalP"/>
    </source>
</evidence>
<keyword evidence="2" id="KW-1133">Transmembrane helix</keyword>
<keyword evidence="2" id="KW-0812">Transmembrane</keyword>
<feature type="compositionally biased region" description="Basic and acidic residues" evidence="1">
    <location>
        <begin position="159"/>
        <end position="187"/>
    </location>
</feature>
<feature type="compositionally biased region" description="Basic and acidic residues" evidence="1">
    <location>
        <begin position="234"/>
        <end position="243"/>
    </location>
</feature>
<feature type="region of interest" description="Disordered" evidence="1">
    <location>
        <begin position="309"/>
        <end position="339"/>
    </location>
</feature>
<evidence type="ECO:0000313" key="6">
    <source>
        <dbReference type="WBParaSite" id="ASIM_0001454701-mRNA-1"/>
    </source>
</evidence>
<feature type="compositionally biased region" description="Basic residues" evidence="1">
    <location>
        <begin position="676"/>
        <end position="685"/>
    </location>
</feature>
<feature type="compositionally biased region" description="Basic and acidic residues" evidence="1">
    <location>
        <begin position="636"/>
        <end position="653"/>
    </location>
</feature>
<evidence type="ECO:0000256" key="2">
    <source>
        <dbReference type="SAM" id="Phobius"/>
    </source>
</evidence>
<dbReference type="WBParaSite" id="ASIM_0001454701-mRNA-1">
    <property type="protein sequence ID" value="ASIM_0001454701-mRNA-1"/>
    <property type="gene ID" value="ASIM_0001454701"/>
</dbReference>
<keyword evidence="2" id="KW-0472">Membrane</keyword>
<feature type="region of interest" description="Disordered" evidence="1">
    <location>
        <begin position="528"/>
        <end position="694"/>
    </location>
</feature>
<keyword evidence="3" id="KW-0732">Signal</keyword>